<dbReference type="Proteomes" id="UP001145145">
    <property type="component" value="Unassembled WGS sequence"/>
</dbReference>
<evidence type="ECO:0000313" key="8">
    <source>
        <dbReference type="Proteomes" id="UP001145145"/>
    </source>
</evidence>
<sequence length="545" mass="60807">MKKKVFAALLATAMVGTMLAGCSTPGSKSGGDGGNSDEKVFRYSTSTEPTTLDPTKSNSIPDNEVQHALTESLVRNTGGEVNPGVAESWEVSEDGLTYTFHLNPDAKWSDGEQITAQDFVYSWQRLMNPDTAAPYAFIGEYIKNGLAVEKGEMDPSQLGVVAQDDTTLVVTLERPTVYFLSMIGAQAQFAPLRQDIVEEYGSDFAADYEKNVYSGPYVLTKSSDNQWFFEPNEEYWDRDSIKMDRVELNYVQNPDTAVAMYEDGELDYVQLPSASISAYEGKDNTFLNGNVDYFYFNVGGDCPELANKNMRLALNYALDRNKYNQLVNSGYYKPSTGLVFSGLTGIESTYGEESTLEGYPLDGDDAKAKEYLNAALSELGYSDPSEVTLTLTTTDTESAKKQAEVCQEMWNKTLGINIEIEQITYAECLSRQQSGDFEIVWAGWGSDYDDPYSYLELFMSSSAYNYSGFQNDEYDALMTATQTEIDAAKRMNMMHQAEQILIDEGAFLPQAEREIHYLLNENVKDVTFFYCSVNIDWVYADVAAE</sequence>
<keyword evidence="8" id="KW-1185">Reference proteome</keyword>
<evidence type="ECO:0000256" key="3">
    <source>
        <dbReference type="ARBA" id="ARBA00022448"/>
    </source>
</evidence>
<evidence type="ECO:0000256" key="4">
    <source>
        <dbReference type="ARBA" id="ARBA00022729"/>
    </source>
</evidence>
<keyword evidence="4 5" id="KW-0732">Signal</keyword>
<dbReference type="CDD" id="cd08504">
    <property type="entry name" value="PBP2_OppA"/>
    <property type="match status" value="1"/>
</dbReference>
<reference evidence="7 8" key="1">
    <citation type="journal article" date="2023" name="Int. J. Syst. Evol. Microbiol.">
        <title>Sellimonas catena sp. nov., isolated from human faeces.</title>
        <authorList>
            <person name="Hisatomi A."/>
            <person name="Ohkuma M."/>
            <person name="Sakamoto M."/>
        </authorList>
    </citation>
    <scope>NUCLEOTIDE SEQUENCE [LARGE SCALE GENOMIC DNA]</scope>
    <source>
        <strain evidence="7 8">12EGH17</strain>
    </source>
</reference>
<keyword evidence="3" id="KW-0813">Transport</keyword>
<evidence type="ECO:0000313" key="7">
    <source>
        <dbReference type="EMBL" id="GLG04844.1"/>
    </source>
</evidence>
<dbReference type="Gene3D" id="3.10.105.10">
    <property type="entry name" value="Dipeptide-binding Protein, Domain 3"/>
    <property type="match status" value="1"/>
</dbReference>
<dbReference type="GO" id="GO:0030313">
    <property type="term" value="C:cell envelope"/>
    <property type="evidence" value="ECO:0007669"/>
    <property type="project" value="UniProtKB-SubCell"/>
</dbReference>
<dbReference type="InterPro" id="IPR000914">
    <property type="entry name" value="SBP_5_dom"/>
</dbReference>
<dbReference type="EMBL" id="BSBO01000020">
    <property type="protein sequence ID" value="GLG04844.1"/>
    <property type="molecule type" value="Genomic_DNA"/>
</dbReference>
<accession>A0A9W6C7H5</accession>
<evidence type="ECO:0000256" key="2">
    <source>
        <dbReference type="ARBA" id="ARBA00005695"/>
    </source>
</evidence>
<dbReference type="GO" id="GO:0015833">
    <property type="term" value="P:peptide transport"/>
    <property type="evidence" value="ECO:0007669"/>
    <property type="project" value="TreeGrafter"/>
</dbReference>
<feature type="chain" id="PRO_5040935485" evidence="5">
    <location>
        <begin position="21"/>
        <end position="545"/>
    </location>
</feature>
<dbReference type="RefSeq" id="WP_281872929.1">
    <property type="nucleotide sequence ID" value="NZ_BSBO01000020.1"/>
</dbReference>
<dbReference type="PIRSF" id="PIRSF002741">
    <property type="entry name" value="MppA"/>
    <property type="match status" value="1"/>
</dbReference>
<dbReference type="Pfam" id="PF00496">
    <property type="entry name" value="SBP_bac_5"/>
    <property type="match status" value="1"/>
</dbReference>
<dbReference type="GO" id="GO:0042597">
    <property type="term" value="C:periplasmic space"/>
    <property type="evidence" value="ECO:0007669"/>
    <property type="project" value="UniProtKB-ARBA"/>
</dbReference>
<organism evidence="7 8">
    <name type="scientific">Sellimonas catena</name>
    <dbReference type="NCBI Taxonomy" id="2994035"/>
    <lineage>
        <taxon>Bacteria</taxon>
        <taxon>Bacillati</taxon>
        <taxon>Bacillota</taxon>
        <taxon>Clostridia</taxon>
        <taxon>Lachnospirales</taxon>
        <taxon>Lachnospiraceae</taxon>
        <taxon>Sellimonas</taxon>
    </lineage>
</organism>
<comment type="similarity">
    <text evidence="2">Belongs to the bacterial solute-binding protein 5 family.</text>
</comment>
<dbReference type="PROSITE" id="PS51257">
    <property type="entry name" value="PROKAR_LIPOPROTEIN"/>
    <property type="match status" value="1"/>
</dbReference>
<comment type="caution">
    <text evidence="7">The sequence shown here is derived from an EMBL/GenBank/DDBJ whole genome shotgun (WGS) entry which is preliminary data.</text>
</comment>
<dbReference type="Gene3D" id="3.90.76.10">
    <property type="entry name" value="Dipeptide-binding Protein, Domain 1"/>
    <property type="match status" value="1"/>
</dbReference>
<dbReference type="InterPro" id="IPR039424">
    <property type="entry name" value="SBP_5"/>
</dbReference>
<dbReference type="SUPFAM" id="SSF53850">
    <property type="entry name" value="Periplasmic binding protein-like II"/>
    <property type="match status" value="1"/>
</dbReference>
<dbReference type="PANTHER" id="PTHR30290">
    <property type="entry name" value="PERIPLASMIC BINDING COMPONENT OF ABC TRANSPORTER"/>
    <property type="match status" value="1"/>
</dbReference>
<dbReference type="InterPro" id="IPR030678">
    <property type="entry name" value="Peptide/Ni-bd"/>
</dbReference>
<dbReference type="GO" id="GO:1904680">
    <property type="term" value="F:peptide transmembrane transporter activity"/>
    <property type="evidence" value="ECO:0007669"/>
    <property type="project" value="TreeGrafter"/>
</dbReference>
<feature type="signal peptide" evidence="5">
    <location>
        <begin position="1"/>
        <end position="20"/>
    </location>
</feature>
<dbReference type="PANTHER" id="PTHR30290:SF10">
    <property type="entry name" value="PERIPLASMIC OLIGOPEPTIDE-BINDING PROTEIN-RELATED"/>
    <property type="match status" value="1"/>
</dbReference>
<evidence type="ECO:0000256" key="5">
    <source>
        <dbReference type="SAM" id="SignalP"/>
    </source>
</evidence>
<proteinExistence type="inferred from homology"/>
<feature type="domain" description="Solute-binding protein family 5" evidence="6">
    <location>
        <begin position="80"/>
        <end position="465"/>
    </location>
</feature>
<dbReference type="Gene3D" id="3.40.190.10">
    <property type="entry name" value="Periplasmic binding protein-like II"/>
    <property type="match status" value="1"/>
</dbReference>
<protein>
    <submittedName>
        <fullName evidence="7">Peptide ABC transporter substrate-binding protein</fullName>
    </submittedName>
</protein>
<comment type="subcellular location">
    <subcellularLocation>
        <location evidence="1">Cell envelope</location>
    </subcellularLocation>
</comment>
<evidence type="ECO:0000259" key="6">
    <source>
        <dbReference type="Pfam" id="PF00496"/>
    </source>
</evidence>
<evidence type="ECO:0000256" key="1">
    <source>
        <dbReference type="ARBA" id="ARBA00004196"/>
    </source>
</evidence>
<gene>
    <name evidence="7" type="ORF">Selli1_20180</name>
</gene>
<name>A0A9W6C7H5_9FIRM</name>
<dbReference type="FunFam" id="3.90.76.10:FF:000001">
    <property type="entry name" value="Oligopeptide ABC transporter substrate-binding protein"/>
    <property type="match status" value="1"/>
</dbReference>
<dbReference type="GO" id="GO:0043190">
    <property type="term" value="C:ATP-binding cassette (ABC) transporter complex"/>
    <property type="evidence" value="ECO:0007669"/>
    <property type="project" value="InterPro"/>
</dbReference>
<dbReference type="AlphaFoldDB" id="A0A9W6C7H5"/>